<dbReference type="GO" id="GO:0005737">
    <property type="term" value="C:cytoplasm"/>
    <property type="evidence" value="ECO:0007669"/>
    <property type="project" value="TreeGrafter"/>
</dbReference>
<organism evidence="3 4">
    <name type="scientific">Diploptera punctata</name>
    <name type="common">Pacific beetle cockroach</name>
    <dbReference type="NCBI Taxonomy" id="6984"/>
    <lineage>
        <taxon>Eukaryota</taxon>
        <taxon>Metazoa</taxon>
        <taxon>Ecdysozoa</taxon>
        <taxon>Arthropoda</taxon>
        <taxon>Hexapoda</taxon>
        <taxon>Insecta</taxon>
        <taxon>Pterygota</taxon>
        <taxon>Neoptera</taxon>
        <taxon>Polyneoptera</taxon>
        <taxon>Dictyoptera</taxon>
        <taxon>Blattodea</taxon>
        <taxon>Blaberoidea</taxon>
        <taxon>Blaberidae</taxon>
        <taxon>Diplopterinae</taxon>
        <taxon>Diploptera</taxon>
    </lineage>
</organism>
<evidence type="ECO:0000256" key="2">
    <source>
        <dbReference type="ARBA" id="ARBA00022806"/>
    </source>
</evidence>
<protein>
    <submittedName>
        <fullName evidence="3">Uncharacterized protein</fullName>
    </submittedName>
</protein>
<dbReference type="InterPro" id="IPR052431">
    <property type="entry name" value="SKI2_subfamily_helicases"/>
</dbReference>
<dbReference type="PANTHER" id="PTHR44533">
    <property type="entry name" value="DEAD/H RNA HELICASE, PUTATIVE-RELATED"/>
    <property type="match status" value="1"/>
</dbReference>
<reference evidence="3" key="1">
    <citation type="journal article" date="2023" name="IScience">
        <title>Live-bearing cockroach genome reveals convergent evolutionary mechanisms linked to viviparity in insects and beyond.</title>
        <authorList>
            <person name="Fouks B."/>
            <person name="Harrison M.C."/>
            <person name="Mikhailova A.A."/>
            <person name="Marchal E."/>
            <person name="English S."/>
            <person name="Carruthers M."/>
            <person name="Jennings E.C."/>
            <person name="Chiamaka E.L."/>
            <person name="Frigard R.A."/>
            <person name="Pippel M."/>
            <person name="Attardo G.M."/>
            <person name="Benoit J.B."/>
            <person name="Bornberg-Bauer E."/>
            <person name="Tobe S.S."/>
        </authorList>
    </citation>
    <scope>NUCLEOTIDE SEQUENCE</scope>
    <source>
        <strain evidence="3">Stay&amp;Tobe</strain>
    </source>
</reference>
<evidence type="ECO:0000313" key="4">
    <source>
        <dbReference type="Proteomes" id="UP001233999"/>
    </source>
</evidence>
<keyword evidence="2" id="KW-0547">Nucleotide-binding</keyword>
<gene>
    <name evidence="3" type="ORF">L9F63_002663</name>
</gene>
<keyword evidence="2" id="KW-0067">ATP-binding</keyword>
<dbReference type="PANTHER" id="PTHR44533:SF4">
    <property type="entry name" value="DEAD_H RNA HELICASE, PUTATIVE-RELATED"/>
    <property type="match status" value="1"/>
</dbReference>
<dbReference type="GO" id="GO:0016787">
    <property type="term" value="F:hydrolase activity"/>
    <property type="evidence" value="ECO:0007669"/>
    <property type="project" value="UniProtKB-KW"/>
</dbReference>
<evidence type="ECO:0000313" key="3">
    <source>
        <dbReference type="EMBL" id="KAJ9585546.1"/>
    </source>
</evidence>
<keyword evidence="1" id="KW-0378">Hydrolase</keyword>
<reference evidence="3" key="2">
    <citation type="submission" date="2023-05" db="EMBL/GenBank/DDBJ databases">
        <authorList>
            <person name="Fouks B."/>
        </authorList>
    </citation>
    <scope>NUCLEOTIDE SEQUENCE</scope>
    <source>
        <strain evidence="3">Stay&amp;Tobe</strain>
        <tissue evidence="3">Testes</tissue>
    </source>
</reference>
<name>A0AAD7ZRV8_DIPPU</name>
<keyword evidence="2" id="KW-0347">Helicase</keyword>
<dbReference type="EMBL" id="JASPKZ010007262">
    <property type="protein sequence ID" value="KAJ9585546.1"/>
    <property type="molecule type" value="Genomic_DNA"/>
</dbReference>
<dbReference type="GO" id="GO:0004386">
    <property type="term" value="F:helicase activity"/>
    <property type="evidence" value="ECO:0007669"/>
    <property type="project" value="UniProtKB-KW"/>
</dbReference>
<comment type="caution">
    <text evidence="3">The sequence shown here is derived from an EMBL/GenBank/DDBJ whole genome shotgun (WGS) entry which is preliminary data.</text>
</comment>
<proteinExistence type="predicted"/>
<accession>A0AAD7ZRV8</accession>
<keyword evidence="4" id="KW-1185">Reference proteome</keyword>
<feature type="non-terminal residue" evidence="3">
    <location>
        <position position="1"/>
    </location>
</feature>
<dbReference type="AlphaFoldDB" id="A0AAD7ZRV8"/>
<evidence type="ECO:0000256" key="1">
    <source>
        <dbReference type="ARBA" id="ARBA00022801"/>
    </source>
</evidence>
<dbReference type="Proteomes" id="UP001233999">
    <property type="component" value="Unassembled WGS sequence"/>
</dbReference>
<sequence length="200" mass="23093">LLQEYNEQVRYIFQNYFRSVGVHCKNSMGDDKTLPLSKIKFVPKKTYNLQLADCDTSFLETNISNNCEPRTVCSSFAALSGHTDEQQYSHQSSSNIRHDIFTDVKIVPLVELDDKIQYNGYAWDFYNHGISTAIQKDNCLSNGDDFNKLLDFTNVLKCIQTSLSKLKPLHVYGDILKTFDVVTKEFTSKFNKAYNMRMHE</sequence>